<evidence type="ECO:0000256" key="10">
    <source>
        <dbReference type="SAM" id="SignalP"/>
    </source>
</evidence>
<dbReference type="AlphaFoldDB" id="A0A560JEW1"/>
<proteinExistence type="inferred from homology"/>
<evidence type="ECO:0000256" key="1">
    <source>
        <dbReference type="ARBA" id="ARBA00000448"/>
    </source>
</evidence>
<dbReference type="PRINTS" id="PR00133">
    <property type="entry name" value="GLHYDRLASE3"/>
</dbReference>
<evidence type="ECO:0000256" key="3">
    <source>
        <dbReference type="ARBA" id="ARBA00012744"/>
    </source>
</evidence>
<comment type="similarity">
    <text evidence="2">Belongs to the glycosyl hydrolase 3 family.</text>
</comment>
<dbReference type="InterPro" id="IPR001764">
    <property type="entry name" value="Glyco_hydro_3_N"/>
</dbReference>
<dbReference type="InterPro" id="IPR013783">
    <property type="entry name" value="Ig-like_fold"/>
</dbReference>
<dbReference type="PANTHER" id="PTHR30620:SF16">
    <property type="entry name" value="LYSOSOMAL BETA GLUCOSIDASE"/>
    <property type="match status" value="1"/>
</dbReference>
<dbReference type="EC" id="3.2.1.21" evidence="3"/>
<gene>
    <name evidence="12" type="ORF">FBZ87_10838</name>
</gene>
<evidence type="ECO:0000256" key="7">
    <source>
        <dbReference type="ARBA" id="ARBA00031448"/>
    </source>
</evidence>
<comment type="catalytic activity">
    <reaction evidence="1">
        <text>Hydrolysis of terminal, non-reducing beta-D-glucosyl residues with release of beta-D-glucose.</text>
        <dbReference type="EC" id="3.2.1.21"/>
    </reaction>
</comment>
<dbReference type="SUPFAM" id="SSF52279">
    <property type="entry name" value="Beta-D-glucan exohydrolase, C-terminal domain"/>
    <property type="match status" value="1"/>
</dbReference>
<dbReference type="PANTHER" id="PTHR30620">
    <property type="entry name" value="PERIPLASMIC BETA-GLUCOSIDASE-RELATED"/>
    <property type="match status" value="1"/>
</dbReference>
<dbReference type="Pfam" id="PF01915">
    <property type="entry name" value="Glyco_hydro_3_C"/>
    <property type="match status" value="1"/>
</dbReference>
<feature type="domain" description="Fibronectin type III-like" evidence="11">
    <location>
        <begin position="715"/>
        <end position="784"/>
    </location>
</feature>
<name>A0A560JEW1_9PROT</name>
<comment type="caution">
    <text evidence="12">The sequence shown here is derived from an EMBL/GenBank/DDBJ whole genome shotgun (WGS) entry which is preliminary data.</text>
</comment>
<keyword evidence="4 10" id="KW-0732">Signal</keyword>
<dbReference type="EMBL" id="VITV01000008">
    <property type="protein sequence ID" value="TWB69748.1"/>
    <property type="molecule type" value="Genomic_DNA"/>
</dbReference>
<dbReference type="Pfam" id="PF00933">
    <property type="entry name" value="Glyco_hydro_3"/>
    <property type="match status" value="1"/>
</dbReference>
<dbReference type="InterPro" id="IPR017853">
    <property type="entry name" value="GH"/>
</dbReference>
<keyword evidence="6" id="KW-0326">Glycosidase</keyword>
<dbReference type="InterPro" id="IPR002772">
    <property type="entry name" value="Glyco_hydro_3_C"/>
</dbReference>
<sequence>MRIRHDSIHHRIGHRIGRRLILAGVAAVAISAAAYAADKPAVYKDAGAPVAARVDDLLARMTLDEKVAQLIAVWDHKPAIFDAGMNFDPAKASGVYPNGLGQFTRPNDEKGSGSLRTQHWRDTKGTVAMVNAVQHWAVEKTRLGIPVLFHEEGLHGYPAIGPTSFPQAIAQASSWDPDLIREVDSVVAREIRVRGVSLVLSPVVDVARDPRWGRIEETFGEDPYLAGEMGVAAVQGLQGDSLPLADGKVFATLKHLTGHGQPESGTNVGPASVGERTLREMFFPPFEQVIHRTNVRAVMASYNEIDGVPSHVNTWLLHDILRGEWGYKGSIISDYSAIDQLVSVHHVVPDLPSAAIRAITAGVDADLPDGESYASLAQAVRAGRIKEEVIDRAVRRILELKFQAGLFEHPYADADKAEALTANGEARAVALKAAQKSVVLLKNDGVLPLDMAKVKTLAVIGPNAAKAHLGGYSGEPKQTVSILDGIKAKVGAQVKVTYAEGVRITKDDDWYGDTVELADPAENAHLIQQAVAVAKTADHIVLVIGDNEQTSREGWANNHLGDRDSLDLVGQQNDLAKALFALGKPMVVVLQNGRPLSVVDVAAKANALIEGWYLGQEGGTAMADVLFGDVNPGGKLPVTVPRSVGQLPMFYNKKPSARRGYLFDTTDPLFPFGYGLSYTTFDVGFPRLSTPTIARDGAVTVSVDVKNTGKRAGDEVVQLYLHQQVASVTRPVKELKGFQRVTLAPGESRTVTFTVDGQALALWNQDMKRVVEPGAFDIMVGDNSVDLKTAVLTVTE</sequence>
<dbReference type="InterPro" id="IPR051915">
    <property type="entry name" value="Cellulose_Degrad_GH3"/>
</dbReference>
<dbReference type="Gene3D" id="2.60.40.10">
    <property type="entry name" value="Immunoglobulins"/>
    <property type="match status" value="1"/>
</dbReference>
<dbReference type="RefSeq" id="WP_246134517.1">
    <property type="nucleotide sequence ID" value="NZ_VITV01000008.1"/>
</dbReference>
<evidence type="ECO:0000256" key="5">
    <source>
        <dbReference type="ARBA" id="ARBA00022801"/>
    </source>
</evidence>
<accession>A0A560JEW1</accession>
<evidence type="ECO:0000256" key="6">
    <source>
        <dbReference type="ARBA" id="ARBA00023295"/>
    </source>
</evidence>
<keyword evidence="5" id="KW-0378">Hydrolase</keyword>
<dbReference type="Gene3D" id="3.20.20.300">
    <property type="entry name" value="Glycoside hydrolase, family 3, N-terminal domain"/>
    <property type="match status" value="1"/>
</dbReference>
<evidence type="ECO:0000313" key="12">
    <source>
        <dbReference type="EMBL" id="TWB69748.1"/>
    </source>
</evidence>
<evidence type="ECO:0000256" key="8">
    <source>
        <dbReference type="ARBA" id="ARBA00032194"/>
    </source>
</evidence>
<organism evidence="12 13">
    <name type="scientific">Nitrospirillum amazonense</name>
    <dbReference type="NCBI Taxonomy" id="28077"/>
    <lineage>
        <taxon>Bacteria</taxon>
        <taxon>Pseudomonadati</taxon>
        <taxon>Pseudomonadota</taxon>
        <taxon>Alphaproteobacteria</taxon>
        <taxon>Rhodospirillales</taxon>
        <taxon>Azospirillaceae</taxon>
        <taxon>Nitrospirillum</taxon>
    </lineage>
</organism>
<dbReference type="InterPro" id="IPR036881">
    <property type="entry name" value="Glyco_hydro_3_C_sf"/>
</dbReference>
<dbReference type="Pfam" id="PF14310">
    <property type="entry name" value="Fn3-like"/>
    <property type="match status" value="1"/>
</dbReference>
<evidence type="ECO:0000256" key="2">
    <source>
        <dbReference type="ARBA" id="ARBA00005336"/>
    </source>
</evidence>
<dbReference type="FunFam" id="2.60.40.10:FF:000495">
    <property type="entry name" value="Periplasmic beta-glucosidase"/>
    <property type="match status" value="1"/>
</dbReference>
<evidence type="ECO:0000313" key="13">
    <source>
        <dbReference type="Proteomes" id="UP000320516"/>
    </source>
</evidence>
<dbReference type="InterPro" id="IPR026891">
    <property type="entry name" value="Fn3-like"/>
</dbReference>
<evidence type="ECO:0000256" key="9">
    <source>
        <dbReference type="ARBA" id="ARBA00032594"/>
    </source>
</evidence>
<dbReference type="SMART" id="SM01217">
    <property type="entry name" value="Fn3_like"/>
    <property type="match status" value="1"/>
</dbReference>
<dbReference type="SUPFAM" id="SSF51445">
    <property type="entry name" value="(Trans)glycosidases"/>
    <property type="match status" value="1"/>
</dbReference>
<dbReference type="Gene3D" id="3.40.50.1700">
    <property type="entry name" value="Glycoside hydrolase family 3 C-terminal domain"/>
    <property type="match status" value="1"/>
</dbReference>
<dbReference type="GO" id="GO:0009251">
    <property type="term" value="P:glucan catabolic process"/>
    <property type="evidence" value="ECO:0007669"/>
    <property type="project" value="TreeGrafter"/>
</dbReference>
<dbReference type="GO" id="GO:0008422">
    <property type="term" value="F:beta-glucosidase activity"/>
    <property type="evidence" value="ECO:0007669"/>
    <property type="project" value="UniProtKB-EC"/>
</dbReference>
<feature type="chain" id="PRO_5022029970" description="beta-glucosidase" evidence="10">
    <location>
        <begin position="37"/>
        <end position="796"/>
    </location>
</feature>
<dbReference type="InterPro" id="IPR036962">
    <property type="entry name" value="Glyco_hydro_3_N_sf"/>
</dbReference>
<dbReference type="Proteomes" id="UP000320516">
    <property type="component" value="Unassembled WGS sequence"/>
</dbReference>
<reference evidence="12 13" key="1">
    <citation type="submission" date="2019-06" db="EMBL/GenBank/DDBJ databases">
        <title>Genomic Encyclopedia of Type Strains, Phase IV (KMG-V): Genome sequencing to study the core and pangenomes of soil and plant-associated prokaryotes.</title>
        <authorList>
            <person name="Whitman W."/>
        </authorList>
    </citation>
    <scope>NUCLEOTIDE SEQUENCE [LARGE SCALE GENOMIC DNA]</scope>
    <source>
        <strain evidence="12 13">BR 12005</strain>
    </source>
</reference>
<evidence type="ECO:0000256" key="4">
    <source>
        <dbReference type="ARBA" id="ARBA00022729"/>
    </source>
</evidence>
<protein>
    <recommendedName>
        <fullName evidence="3">beta-glucosidase</fullName>
        <ecNumber evidence="3">3.2.1.21</ecNumber>
    </recommendedName>
    <alternativeName>
        <fullName evidence="9">Beta-D-glucoside glucohydrolase</fullName>
    </alternativeName>
    <alternativeName>
        <fullName evidence="7">Cellobiase</fullName>
    </alternativeName>
    <alternativeName>
        <fullName evidence="8">Gentiobiase</fullName>
    </alternativeName>
</protein>
<evidence type="ECO:0000259" key="11">
    <source>
        <dbReference type="SMART" id="SM01217"/>
    </source>
</evidence>
<feature type="signal peptide" evidence="10">
    <location>
        <begin position="1"/>
        <end position="36"/>
    </location>
</feature>